<dbReference type="EMBL" id="JMQA01000001">
    <property type="protein sequence ID" value="KFN12340.1"/>
    <property type="molecule type" value="Genomic_DNA"/>
</dbReference>
<evidence type="ECO:0000313" key="2">
    <source>
        <dbReference type="Proteomes" id="UP000029278"/>
    </source>
</evidence>
<sequence>MNKRNIKCEKVYISPYVQHMIQQKGSILARIHSIFSNGFNLTYKDRLLFVGKDLESLSAIGLAIDAADFKLIQAGLSVGDPVKISSSFSRPEEKLSLIFICYTRPQVTTMTIPSVHSVDLSIPYVPHEQLDKSDLLHLLEEAVIWEQSGFASSPLKPLYENFVNEPNCLSEEAVRALIGAGVGLTPAGDDFLQGQILFERITGSGTFLTDMTQRQLQHRSTTDVSRGYYQALFDGYANAQWIKLCQAIQSENKQQLTEAIKKIQAYGATSGNDTLIGVLTFLKQANGGSYGQKNRNRVGR</sequence>
<evidence type="ECO:0000313" key="1">
    <source>
        <dbReference type="EMBL" id="KFN12340.1"/>
    </source>
</evidence>
<dbReference type="HOGENOM" id="CLU_072005_1_0_9"/>
<gene>
    <name evidence="1" type="ORF">DJ90_2086</name>
</gene>
<comment type="caution">
    <text evidence="1">The sequence shown here is derived from an EMBL/GenBank/DDBJ whole genome shotgun (WGS) entry which is preliminary data.</text>
</comment>
<keyword evidence="2" id="KW-1185">Reference proteome</keyword>
<dbReference type="PATRIC" id="fig|44252.3.peg.275"/>
<dbReference type="Proteomes" id="UP000029278">
    <property type="component" value="Unassembled WGS sequence"/>
</dbReference>
<accession>A0A090ZPZ0</accession>
<dbReference type="RefSeq" id="WP_036624213.1">
    <property type="nucleotide sequence ID" value="NZ_JAKOBR010000102.1"/>
</dbReference>
<dbReference type="InterPro" id="IPR021530">
    <property type="entry name" value="AllH-like"/>
</dbReference>
<dbReference type="STRING" id="44252.DJ90_2086"/>
<reference evidence="1 2" key="1">
    <citation type="submission" date="2014-04" db="EMBL/GenBank/DDBJ databases">
        <authorList>
            <person name="Bishop-Lilly K.A."/>
            <person name="Broomall S.M."/>
            <person name="Chain P.S."/>
            <person name="Chertkov O."/>
            <person name="Coyne S.R."/>
            <person name="Daligault H.E."/>
            <person name="Davenport K.W."/>
            <person name="Erkkila T."/>
            <person name="Frey K.G."/>
            <person name="Gibbons H.S."/>
            <person name="Gu W."/>
            <person name="Jaissle J."/>
            <person name="Johnson S.L."/>
            <person name="Koroleva G.I."/>
            <person name="Ladner J.T."/>
            <person name="Lo C.-C."/>
            <person name="Minogue T.D."/>
            <person name="Munk C."/>
            <person name="Palacios G.F."/>
            <person name="Redden C.L."/>
            <person name="Rosenzweig C.N."/>
            <person name="Scholz M.B."/>
            <person name="Teshima H."/>
            <person name="Xu Y."/>
        </authorList>
    </citation>
    <scope>NUCLEOTIDE SEQUENCE [LARGE SCALE GENOMIC DNA]</scope>
    <source>
        <strain evidence="1 2">8244</strain>
    </source>
</reference>
<proteinExistence type="predicted"/>
<name>A0A090ZPZ0_PAEMA</name>
<protein>
    <recommendedName>
        <fullName evidence="3">DUF2877 domain-containing protein</fullName>
    </recommendedName>
</protein>
<evidence type="ECO:0008006" key="3">
    <source>
        <dbReference type="Google" id="ProtNLM"/>
    </source>
</evidence>
<organism evidence="1 2">
    <name type="scientific">Paenibacillus macerans</name>
    <name type="common">Bacillus macerans</name>
    <dbReference type="NCBI Taxonomy" id="44252"/>
    <lineage>
        <taxon>Bacteria</taxon>
        <taxon>Bacillati</taxon>
        <taxon>Bacillota</taxon>
        <taxon>Bacilli</taxon>
        <taxon>Bacillales</taxon>
        <taxon>Paenibacillaceae</taxon>
        <taxon>Paenibacillus</taxon>
    </lineage>
</organism>
<dbReference type="GeneID" id="77008320"/>
<dbReference type="OrthoDB" id="4933449at2"/>
<dbReference type="AlphaFoldDB" id="A0A090ZPZ0"/>
<dbReference type="Pfam" id="PF11392">
    <property type="entry name" value="AllH"/>
    <property type="match status" value="1"/>
</dbReference>